<dbReference type="Proteomes" id="UP000325713">
    <property type="component" value="Chromosome"/>
</dbReference>
<reference evidence="1 2" key="1">
    <citation type="submission" date="2018-08" db="EMBL/GenBank/DDBJ databases">
        <title>Neisseria zalophi ATCC BAA-2455 complete genome.</title>
        <authorList>
            <person name="Veseli I.A."/>
            <person name="Buttler R."/>
            <person name="Mascarenhas dos Santos A.C."/>
            <person name="Pombert J.-F."/>
        </authorList>
    </citation>
    <scope>NUCLEOTIDE SEQUENCE [LARGE SCALE GENOMIC DNA]</scope>
    <source>
        <strain evidence="1 2">ATCC BAA-2455</strain>
    </source>
</reference>
<name>A0A5J6PZE1_9NEIS</name>
<organism evidence="1 2">
    <name type="scientific">Neisseria zalophi</name>
    <dbReference type="NCBI Taxonomy" id="640030"/>
    <lineage>
        <taxon>Bacteria</taxon>
        <taxon>Pseudomonadati</taxon>
        <taxon>Pseudomonadota</taxon>
        <taxon>Betaproteobacteria</taxon>
        <taxon>Neisseriales</taxon>
        <taxon>Neisseriaceae</taxon>
        <taxon>Neisseria</taxon>
    </lineage>
</organism>
<accession>A0A5J6PZE1</accession>
<dbReference type="KEGG" id="nzl:D0T92_06675"/>
<dbReference type="EMBL" id="CP031700">
    <property type="protein sequence ID" value="QEY26237.1"/>
    <property type="molecule type" value="Genomic_DNA"/>
</dbReference>
<sequence length="61" mass="7178">MKRSRGSDKGFTLRELNTKEKTILIDIYNIIQVHRDTMVVLLIGKYLQGKEEYNDSLHNKL</sequence>
<evidence type="ECO:0000313" key="2">
    <source>
        <dbReference type="Proteomes" id="UP000325713"/>
    </source>
</evidence>
<protein>
    <submittedName>
        <fullName evidence="1">Uncharacterized protein</fullName>
    </submittedName>
</protein>
<dbReference type="AlphaFoldDB" id="A0A5J6PZE1"/>
<proteinExistence type="predicted"/>
<keyword evidence="2" id="KW-1185">Reference proteome</keyword>
<evidence type="ECO:0000313" key="1">
    <source>
        <dbReference type="EMBL" id="QEY26237.1"/>
    </source>
</evidence>
<gene>
    <name evidence="1" type="ORF">D0T92_06675</name>
</gene>